<reference evidence="2 3" key="1">
    <citation type="submission" date="2018-01" db="EMBL/GenBank/DDBJ databases">
        <authorList>
            <person name="Gaut B.S."/>
            <person name="Morton B.R."/>
            <person name="Clegg M.T."/>
            <person name="Duvall M.R."/>
        </authorList>
    </citation>
    <scope>NUCLEOTIDE SEQUENCE [LARGE SCALE GENOMIC DNA]</scope>
    <source>
        <strain evidence="2 3">HR-AY</strain>
    </source>
</reference>
<dbReference type="InterPro" id="IPR029063">
    <property type="entry name" value="SAM-dependent_MTases_sf"/>
</dbReference>
<comment type="caution">
    <text evidence="2">The sequence shown here is derived from an EMBL/GenBank/DDBJ whole genome shotgun (WGS) entry which is preliminary data.</text>
</comment>
<protein>
    <submittedName>
        <fullName evidence="2">FkbM family methyltransferase</fullName>
    </submittedName>
</protein>
<dbReference type="AlphaFoldDB" id="A0A2S5AH97"/>
<evidence type="ECO:0000313" key="2">
    <source>
        <dbReference type="EMBL" id="POY41527.1"/>
    </source>
</evidence>
<keyword evidence="2" id="KW-0808">Transferase</keyword>
<dbReference type="SUPFAM" id="SSF53335">
    <property type="entry name" value="S-adenosyl-L-methionine-dependent methyltransferases"/>
    <property type="match status" value="1"/>
</dbReference>
<name>A0A2S5AH97_9FLAO</name>
<dbReference type="PANTHER" id="PTHR34203:SF15">
    <property type="entry name" value="SLL1173 PROTEIN"/>
    <property type="match status" value="1"/>
</dbReference>
<organism evidence="2 3">
    <name type="scientific">Flavobacterium alvei</name>
    <dbReference type="NCBI Taxonomy" id="2080416"/>
    <lineage>
        <taxon>Bacteria</taxon>
        <taxon>Pseudomonadati</taxon>
        <taxon>Bacteroidota</taxon>
        <taxon>Flavobacteriia</taxon>
        <taxon>Flavobacteriales</taxon>
        <taxon>Flavobacteriaceae</taxon>
        <taxon>Flavobacterium</taxon>
    </lineage>
</organism>
<dbReference type="InterPro" id="IPR052514">
    <property type="entry name" value="SAM-dependent_MTase"/>
</dbReference>
<dbReference type="Proteomes" id="UP000237310">
    <property type="component" value="Unassembled WGS sequence"/>
</dbReference>
<proteinExistence type="predicted"/>
<keyword evidence="2" id="KW-0489">Methyltransferase</keyword>
<dbReference type="Pfam" id="PF05050">
    <property type="entry name" value="Methyltransf_21"/>
    <property type="match status" value="1"/>
</dbReference>
<dbReference type="PANTHER" id="PTHR34203">
    <property type="entry name" value="METHYLTRANSFERASE, FKBM FAMILY PROTEIN"/>
    <property type="match status" value="1"/>
</dbReference>
<dbReference type="EMBL" id="PQVG01000001">
    <property type="protein sequence ID" value="POY41527.1"/>
    <property type="molecule type" value="Genomic_DNA"/>
</dbReference>
<dbReference type="InterPro" id="IPR006342">
    <property type="entry name" value="FkbM_mtfrase"/>
</dbReference>
<keyword evidence="3" id="KW-1185">Reference proteome</keyword>
<dbReference type="Gene3D" id="3.40.50.150">
    <property type="entry name" value="Vaccinia Virus protein VP39"/>
    <property type="match status" value="1"/>
</dbReference>
<dbReference type="GO" id="GO:0008168">
    <property type="term" value="F:methyltransferase activity"/>
    <property type="evidence" value="ECO:0007669"/>
    <property type="project" value="UniProtKB-KW"/>
</dbReference>
<evidence type="ECO:0000313" key="3">
    <source>
        <dbReference type="Proteomes" id="UP000237310"/>
    </source>
</evidence>
<evidence type="ECO:0000259" key="1">
    <source>
        <dbReference type="Pfam" id="PF05050"/>
    </source>
</evidence>
<dbReference type="OrthoDB" id="9812600at2"/>
<dbReference type="GO" id="GO:0032259">
    <property type="term" value="P:methylation"/>
    <property type="evidence" value="ECO:0007669"/>
    <property type="project" value="UniProtKB-KW"/>
</dbReference>
<dbReference type="NCBIfam" id="TIGR01444">
    <property type="entry name" value="fkbM_fam"/>
    <property type="match status" value="1"/>
</dbReference>
<accession>A0A2S5AH97</accession>
<sequence length="240" mass="27545">MNKLKDSSYSLLKDDKNKVIFKTVFKNISLITNEALYFITPDFNYYQHFYKVKTNDVVLDAGANCGHLSIFFSKLVGKNGKVYAFEPDGINIERINKNIKLNQDLSDNITIEELLLWNENKLVDFNEAGTVGSSAVWIPDTDKCVQKEAIRIDDWVLKNNIQKLNFIKMDIEGAEIEALEGCVQTIENLKPNFAIASYHIVNGEATYIKVEEFFKKRNYPYKTVIFRKNEIITFAGTSVK</sequence>
<gene>
    <name evidence="2" type="ORF">C3L50_01410</name>
</gene>
<feature type="domain" description="Methyltransferase FkbM" evidence="1">
    <location>
        <begin position="60"/>
        <end position="219"/>
    </location>
</feature>